<keyword evidence="2" id="KW-1185">Reference proteome</keyword>
<reference evidence="1 2" key="1">
    <citation type="submission" date="2023-09" db="EMBL/GenBank/DDBJ databases">
        <title>Novel taxa isolated from Blanes Bay.</title>
        <authorList>
            <person name="Rey-Velasco X."/>
            <person name="Lucena T."/>
        </authorList>
    </citation>
    <scope>NUCLEOTIDE SEQUENCE [LARGE SCALE GENOMIC DNA]</scope>
    <source>
        <strain evidence="1 2">S356</strain>
    </source>
</reference>
<accession>A0ABU3LFN4</accession>
<dbReference type="EMBL" id="JAVTTO010000002">
    <property type="protein sequence ID" value="MDT7831999.1"/>
    <property type="molecule type" value="Genomic_DNA"/>
</dbReference>
<proteinExistence type="predicted"/>
<name>A0ABU3LFN4_9FLAO</name>
<dbReference type="PROSITE" id="PS51257">
    <property type="entry name" value="PROKAR_LIPOPROTEIN"/>
    <property type="match status" value="1"/>
</dbReference>
<evidence type="ECO:0000313" key="1">
    <source>
        <dbReference type="EMBL" id="MDT7831999.1"/>
    </source>
</evidence>
<evidence type="ECO:0000313" key="2">
    <source>
        <dbReference type="Proteomes" id="UP001257277"/>
    </source>
</evidence>
<dbReference type="Proteomes" id="UP001257277">
    <property type="component" value="Unassembled WGS sequence"/>
</dbReference>
<comment type="caution">
    <text evidence="1">The sequence shown here is derived from an EMBL/GenBank/DDBJ whole genome shotgun (WGS) entry which is preliminary data.</text>
</comment>
<dbReference type="RefSeq" id="WP_349241252.1">
    <property type="nucleotide sequence ID" value="NZ_JAVTTO010000002.1"/>
</dbReference>
<gene>
    <name evidence="1" type="ORF">RQM59_06385</name>
</gene>
<protein>
    <submittedName>
        <fullName evidence="1">Uncharacterized protein</fullName>
    </submittedName>
</protein>
<sequence length="202" mass="22589">MKIPTYPKPLRNIFLVCLLVLGISSCKVQLVSDYDQVIDHGLRDYKQLLNTFIKNASDAGGTEQGTFDSSKGTYNQLESKIDLLIDRARMQSTGSCKLVTNISSKIERIMGDQMPVVIAPNNQTENGNSYGCTERLLVLIKKQLLFVKEIHQTADKCRSRNGEQLSCIRITTSKTALDISNQSINAAWIVETTKRSSKRKTD</sequence>
<organism evidence="1 2">
    <name type="scientific">Asprobacillus argus</name>
    <dbReference type="NCBI Taxonomy" id="3076534"/>
    <lineage>
        <taxon>Bacteria</taxon>
        <taxon>Pseudomonadati</taxon>
        <taxon>Bacteroidota</taxon>
        <taxon>Flavobacteriia</taxon>
        <taxon>Flavobacteriales</taxon>
        <taxon>Flavobacteriaceae</taxon>
        <taxon>Asprobacillus</taxon>
    </lineage>
</organism>